<reference evidence="1 2" key="1">
    <citation type="submission" date="2015-08" db="EMBL/GenBank/DDBJ databases">
        <title>Next Generation Sequencing and Analysis of the Genome of Puccinia sorghi L Schw, the Causal Agent of Maize Common Rust.</title>
        <authorList>
            <person name="Rochi L."/>
            <person name="Burguener G."/>
            <person name="Darino M."/>
            <person name="Turjanski A."/>
            <person name="Kreff E."/>
            <person name="Dieguez M.J."/>
            <person name="Sacco F."/>
        </authorList>
    </citation>
    <scope>NUCLEOTIDE SEQUENCE [LARGE SCALE GENOMIC DNA]</scope>
    <source>
        <strain evidence="1 2">RO10H11247</strain>
    </source>
</reference>
<accession>A0A0L6UF52</accession>
<comment type="caution">
    <text evidence="1">The sequence shown here is derived from an EMBL/GenBank/DDBJ whole genome shotgun (WGS) entry which is preliminary data.</text>
</comment>
<dbReference type="Proteomes" id="UP000037035">
    <property type="component" value="Unassembled WGS sequence"/>
</dbReference>
<name>A0A0L6UF52_9BASI</name>
<dbReference type="VEuPathDB" id="FungiDB:VP01_65g9"/>
<keyword evidence="2" id="KW-1185">Reference proteome</keyword>
<evidence type="ECO:0000313" key="1">
    <source>
        <dbReference type="EMBL" id="KNZ47208.1"/>
    </source>
</evidence>
<evidence type="ECO:0000313" key="2">
    <source>
        <dbReference type="Proteomes" id="UP000037035"/>
    </source>
</evidence>
<organism evidence="1 2">
    <name type="scientific">Puccinia sorghi</name>
    <dbReference type="NCBI Taxonomy" id="27349"/>
    <lineage>
        <taxon>Eukaryota</taxon>
        <taxon>Fungi</taxon>
        <taxon>Dikarya</taxon>
        <taxon>Basidiomycota</taxon>
        <taxon>Pucciniomycotina</taxon>
        <taxon>Pucciniomycetes</taxon>
        <taxon>Pucciniales</taxon>
        <taxon>Pucciniaceae</taxon>
        <taxon>Puccinia</taxon>
    </lineage>
</organism>
<sequence length="74" mass="8536">MIKNLIYSVLSKLKIFSQLSQTIEFPNQWTEITELFESCHRISQIMGAIKSTNIPIEIPFHDCLVDGKGNFFQC</sequence>
<protein>
    <submittedName>
        <fullName evidence="1">Uncharacterized protein</fullName>
    </submittedName>
</protein>
<dbReference type="AlphaFoldDB" id="A0A0L6UF52"/>
<proteinExistence type="predicted"/>
<gene>
    <name evidence="1" type="ORF">VP01_65g9</name>
</gene>
<dbReference type="EMBL" id="LAVV01011941">
    <property type="protein sequence ID" value="KNZ47208.1"/>
    <property type="molecule type" value="Genomic_DNA"/>
</dbReference>